<dbReference type="Proteomes" id="UP000195607">
    <property type="component" value="Chromosome I"/>
</dbReference>
<reference evidence="1 2" key="1">
    <citation type="submission" date="2016-04" db="EMBL/GenBank/DDBJ databases">
        <authorList>
            <person name="Evans L.H."/>
            <person name="Alamgir A."/>
            <person name="Owens N."/>
            <person name="Weber N.D."/>
            <person name="Virtaneva K."/>
            <person name="Barbian K."/>
            <person name="Babar A."/>
            <person name="Rosenke K."/>
        </authorList>
    </citation>
    <scope>NUCLEOTIDE SEQUENCE [LARGE SCALE GENOMIC DNA]</scope>
    <source>
        <strain evidence="2">S5(T) (JCM 30642 \VKM B-2941)</strain>
    </source>
</reference>
<gene>
    <name evidence="1" type="ORF">CSP5_0249</name>
</gene>
<dbReference type="InterPro" id="IPR016161">
    <property type="entry name" value="Ald_DH/histidinol_DH"/>
</dbReference>
<organism evidence="1 2">
    <name type="scientific">Cuniculiplasma divulgatum</name>
    <dbReference type="NCBI Taxonomy" id="1673428"/>
    <lineage>
        <taxon>Archaea</taxon>
        <taxon>Methanobacteriati</taxon>
        <taxon>Thermoplasmatota</taxon>
        <taxon>Thermoplasmata</taxon>
        <taxon>Thermoplasmatales</taxon>
        <taxon>Cuniculiplasmataceae</taxon>
        <taxon>Cuniculiplasma</taxon>
    </lineage>
</organism>
<sequence>MRNTLYARRYTILFNMKVRSKFDSTEIGEVEDIKLSELKTEHSSDSRLTPSRLIETMISVLEKFSASDERISILSMETGRTKLSCKEELLRTVQLMKYNYAPRLIEVLGSERVRTDQFRKITAVVPDISIPVYTMFVGIVESIINGTKPMILHNSQCPISTMTLSNDIYEYLRETSEYILDVAEENSIRAFDKWGEGERILIYGNTKDFIDVQKAVTKNNVIWKQFENGVSIVPDSSHMEMATNSVPGISYLSVSNRFLRSQLFLVSDKEYIFFKNRIIEFLKRDVKKGYGPEGDINYFNTQEDAEMARQSVRKLLENDFDYVDGLHESVHLLENRYGEKIVPMEQIPGPVIVLYHFKNLKDAIEKAMSVKNCNFINIFTDSFNAVDFAKSRTGIEILRNVESSRALLV</sequence>
<evidence type="ECO:0000313" key="1">
    <source>
        <dbReference type="EMBL" id="SIM36089.1"/>
    </source>
</evidence>
<dbReference type="GO" id="GO:0016491">
    <property type="term" value="F:oxidoreductase activity"/>
    <property type="evidence" value="ECO:0007669"/>
    <property type="project" value="InterPro"/>
</dbReference>
<accession>A0A1N5SJF0</accession>
<proteinExistence type="predicted"/>
<evidence type="ECO:0000313" key="2">
    <source>
        <dbReference type="Proteomes" id="UP000195607"/>
    </source>
</evidence>
<dbReference type="AlphaFoldDB" id="A0A1N5SJF0"/>
<dbReference type="EMBL" id="LT671858">
    <property type="protein sequence ID" value="SIM36089.1"/>
    <property type="molecule type" value="Genomic_DNA"/>
</dbReference>
<dbReference type="SUPFAM" id="SSF53720">
    <property type="entry name" value="ALDH-like"/>
    <property type="match status" value="1"/>
</dbReference>
<protein>
    <submittedName>
        <fullName evidence="1">NAD-dependent aldehyde dehydrogenase</fullName>
    </submittedName>
</protein>
<name>A0A1N5SJF0_9ARCH</name>